<reference evidence="3" key="2">
    <citation type="journal article" date="2013" name="Nat. Commun.">
        <title>Genome of the Chinese tree shrew.</title>
        <authorList>
            <person name="Fan Y."/>
            <person name="Huang Z.Y."/>
            <person name="Cao C.C."/>
            <person name="Chen C.S."/>
            <person name="Chen Y.X."/>
            <person name="Fan D.D."/>
            <person name="He J."/>
            <person name="Hou H.L."/>
            <person name="Hu L."/>
            <person name="Hu X.T."/>
            <person name="Jiang X.T."/>
            <person name="Lai R."/>
            <person name="Lang Y.S."/>
            <person name="Liang B."/>
            <person name="Liao S.G."/>
            <person name="Mu D."/>
            <person name="Ma Y.Y."/>
            <person name="Niu Y.Y."/>
            <person name="Sun X.Q."/>
            <person name="Xia J.Q."/>
            <person name="Xiao J."/>
            <person name="Xiong Z.Q."/>
            <person name="Xu L."/>
            <person name="Yang L."/>
            <person name="Zhang Y."/>
            <person name="Zhao W."/>
            <person name="Zhao X.D."/>
            <person name="Zheng Y.T."/>
            <person name="Zhou J.M."/>
            <person name="Zhu Y.B."/>
            <person name="Zhang G.J."/>
            <person name="Wang J."/>
            <person name="Yao Y.G."/>
        </authorList>
    </citation>
    <scope>NUCLEOTIDE SEQUENCE [LARGE SCALE GENOMIC DNA]</scope>
</reference>
<dbReference type="InParanoid" id="L9KZX8"/>
<feature type="compositionally biased region" description="Polar residues" evidence="1">
    <location>
        <begin position="42"/>
        <end position="51"/>
    </location>
</feature>
<evidence type="ECO:0000313" key="3">
    <source>
        <dbReference type="Proteomes" id="UP000011518"/>
    </source>
</evidence>
<name>L9KZX8_TUPCH</name>
<feature type="region of interest" description="Disordered" evidence="1">
    <location>
        <begin position="1"/>
        <end position="134"/>
    </location>
</feature>
<feature type="compositionally biased region" description="Polar residues" evidence="1">
    <location>
        <begin position="59"/>
        <end position="79"/>
    </location>
</feature>
<feature type="compositionally biased region" description="Polar residues" evidence="1">
    <location>
        <begin position="102"/>
        <end position="113"/>
    </location>
</feature>
<evidence type="ECO:0000313" key="2">
    <source>
        <dbReference type="EMBL" id="ELW68268.1"/>
    </source>
</evidence>
<dbReference type="EMBL" id="KB320577">
    <property type="protein sequence ID" value="ELW68268.1"/>
    <property type="molecule type" value="Genomic_DNA"/>
</dbReference>
<dbReference type="Proteomes" id="UP000011518">
    <property type="component" value="Unassembled WGS sequence"/>
</dbReference>
<keyword evidence="3" id="KW-1185">Reference proteome</keyword>
<proteinExistence type="predicted"/>
<dbReference type="AlphaFoldDB" id="L9KZX8"/>
<sequence length="134" mass="14168">MTGFRSCHSEMNGDSEMNHGELPRRPSRALTPTRAIKRLSPSVVTAPTANESIGWETTAPGNSPWHTSTAQDSTGQQPTAHLHGAGTTAHGTPPRRGDNTPRHTATAQGQQPTAHRHGVGNSPQRGTAQRPTAS</sequence>
<gene>
    <name evidence="2" type="ORF">TREES_T100007430</name>
</gene>
<protein>
    <submittedName>
        <fullName evidence="2">Uncharacterized protein</fullName>
    </submittedName>
</protein>
<reference evidence="3" key="1">
    <citation type="submission" date="2012-07" db="EMBL/GenBank/DDBJ databases">
        <title>Genome of the Chinese tree shrew, a rising model animal genetically related to primates.</title>
        <authorList>
            <person name="Zhang G."/>
            <person name="Fan Y."/>
            <person name="Yao Y."/>
            <person name="Huang Z."/>
        </authorList>
    </citation>
    <scope>NUCLEOTIDE SEQUENCE [LARGE SCALE GENOMIC DNA]</scope>
</reference>
<evidence type="ECO:0000256" key="1">
    <source>
        <dbReference type="SAM" id="MobiDB-lite"/>
    </source>
</evidence>
<feature type="compositionally biased region" description="Polar residues" evidence="1">
    <location>
        <begin position="121"/>
        <end position="134"/>
    </location>
</feature>
<accession>L9KZX8</accession>
<organism evidence="2 3">
    <name type="scientific">Tupaia chinensis</name>
    <name type="common">Chinese tree shrew</name>
    <name type="synonym">Tupaia belangeri chinensis</name>
    <dbReference type="NCBI Taxonomy" id="246437"/>
    <lineage>
        <taxon>Eukaryota</taxon>
        <taxon>Metazoa</taxon>
        <taxon>Chordata</taxon>
        <taxon>Craniata</taxon>
        <taxon>Vertebrata</taxon>
        <taxon>Euteleostomi</taxon>
        <taxon>Mammalia</taxon>
        <taxon>Eutheria</taxon>
        <taxon>Euarchontoglires</taxon>
        <taxon>Scandentia</taxon>
        <taxon>Tupaiidae</taxon>
        <taxon>Tupaia</taxon>
    </lineage>
</organism>